<name>A0A832MMM1_UNCEI</name>
<accession>A0A832MMM1</accession>
<proteinExistence type="predicted"/>
<dbReference type="InterPro" id="IPR016040">
    <property type="entry name" value="NAD(P)-bd_dom"/>
</dbReference>
<evidence type="ECO:0000259" key="2">
    <source>
        <dbReference type="Pfam" id="PF16363"/>
    </source>
</evidence>
<dbReference type="EMBL" id="DSQF01000022">
    <property type="protein sequence ID" value="HGZ43941.1"/>
    <property type="molecule type" value="Genomic_DNA"/>
</dbReference>
<comment type="caution">
    <text evidence="3">The sequence shown here is derived from an EMBL/GenBank/DDBJ whole genome shotgun (WGS) entry which is preliminary data.</text>
</comment>
<dbReference type="Gene3D" id="3.90.25.10">
    <property type="entry name" value="UDP-galactose 4-epimerase, domain 1"/>
    <property type="match status" value="1"/>
</dbReference>
<reference evidence="3" key="1">
    <citation type="journal article" date="2020" name="mSystems">
        <title>Genome- and Community-Level Interaction Insights into Carbon Utilization and Element Cycling Functions of Hydrothermarchaeota in Hydrothermal Sediment.</title>
        <authorList>
            <person name="Zhou Z."/>
            <person name="Liu Y."/>
            <person name="Xu W."/>
            <person name="Pan J."/>
            <person name="Luo Z.H."/>
            <person name="Li M."/>
        </authorList>
    </citation>
    <scope>NUCLEOTIDE SEQUENCE [LARGE SCALE GENOMIC DNA]</scope>
    <source>
        <strain evidence="3">SpSt-381</strain>
    </source>
</reference>
<gene>
    <name evidence="3" type="ORF">ENR23_11070</name>
</gene>
<protein>
    <submittedName>
        <fullName evidence="3">NAD-dependent epimerase/dehydratase family protein</fullName>
    </submittedName>
</protein>
<dbReference type="PANTHER" id="PTHR43000">
    <property type="entry name" value="DTDP-D-GLUCOSE 4,6-DEHYDRATASE-RELATED"/>
    <property type="match status" value="1"/>
</dbReference>
<dbReference type="SUPFAM" id="SSF51735">
    <property type="entry name" value="NAD(P)-binding Rossmann-fold domains"/>
    <property type="match status" value="1"/>
</dbReference>
<dbReference type="AlphaFoldDB" id="A0A832MMM1"/>
<dbReference type="Pfam" id="PF16363">
    <property type="entry name" value="GDP_Man_Dehyd"/>
    <property type="match status" value="1"/>
</dbReference>
<sequence length="388" mass="40550">MDHSSGARSPAVAHAREDRGAPGPGAPAPERRADPARRQQQVRRRHGLAADDPLRAHARRHAGALARALSALQIVVPARILITGAGGFVGAYVARALAARGVEVLGIGPEDAPPAGSPMAAWRRGDVCRPDDLAGVLAALRPGAIVHLAGQSSAARSFEDPVGTFRVNVVGTWGVLEAVRRAAPAARVLVVGSGEAYGPRPVGVRVTESDAFRPVSPYALSKAIADELAALYGEVHGLDVVRTRSFAHAGPGQAPRFALPSWAAQIASAERGSAEPLLRVGNLDVIRDLTDVRDVAEAYVSLLERGRRGVAYNVGRGEGVRLADVAARLAALARVPVRVVVDSARVRPADVPHLVADVSRIAMETGWRASIELDVTLTDLLDGARGSS</sequence>
<dbReference type="InterPro" id="IPR036291">
    <property type="entry name" value="NAD(P)-bd_dom_sf"/>
</dbReference>
<organism evidence="3">
    <name type="scientific">Eiseniibacteriota bacterium</name>
    <dbReference type="NCBI Taxonomy" id="2212470"/>
    <lineage>
        <taxon>Bacteria</taxon>
        <taxon>Candidatus Eiseniibacteriota</taxon>
    </lineage>
</organism>
<feature type="domain" description="NAD(P)-binding" evidence="2">
    <location>
        <begin position="81"/>
        <end position="377"/>
    </location>
</feature>
<dbReference type="Gene3D" id="3.40.50.720">
    <property type="entry name" value="NAD(P)-binding Rossmann-like Domain"/>
    <property type="match status" value="1"/>
</dbReference>
<evidence type="ECO:0000256" key="1">
    <source>
        <dbReference type="SAM" id="MobiDB-lite"/>
    </source>
</evidence>
<evidence type="ECO:0000313" key="3">
    <source>
        <dbReference type="EMBL" id="HGZ43941.1"/>
    </source>
</evidence>
<feature type="region of interest" description="Disordered" evidence="1">
    <location>
        <begin position="1"/>
        <end position="55"/>
    </location>
</feature>